<dbReference type="InterPro" id="IPR012337">
    <property type="entry name" value="RNaseH-like_sf"/>
</dbReference>
<dbReference type="InterPro" id="IPR047201">
    <property type="entry name" value="ERI-1_3'hExo-like"/>
</dbReference>
<proteinExistence type="predicted"/>
<gene>
    <name evidence="5" type="ORF">EKG35_11015</name>
</gene>
<evidence type="ECO:0000313" key="5">
    <source>
        <dbReference type="EMBL" id="RTQ92810.1"/>
    </source>
</evidence>
<dbReference type="Gene3D" id="3.30.420.10">
    <property type="entry name" value="Ribonuclease H-like superfamily/Ribonuclease H"/>
    <property type="match status" value="1"/>
</dbReference>
<dbReference type="PANTHER" id="PTHR30231:SF4">
    <property type="entry name" value="PROTEIN NEN2"/>
    <property type="match status" value="1"/>
</dbReference>
<reference evidence="5 6" key="1">
    <citation type="submission" date="2018-12" db="EMBL/GenBank/DDBJ databases">
        <authorList>
            <person name="Yu L."/>
        </authorList>
    </citation>
    <scope>NUCLEOTIDE SEQUENCE [LARGE SCALE GENOMIC DNA]</scope>
    <source>
        <strain evidence="5 6">S5H2222</strain>
    </source>
</reference>
<evidence type="ECO:0000259" key="4">
    <source>
        <dbReference type="SMART" id="SM00479"/>
    </source>
</evidence>
<evidence type="ECO:0000256" key="2">
    <source>
        <dbReference type="ARBA" id="ARBA00022801"/>
    </source>
</evidence>
<dbReference type="GO" id="GO:0000175">
    <property type="term" value="F:3'-5'-RNA exonuclease activity"/>
    <property type="evidence" value="ECO:0007669"/>
    <property type="project" value="InterPro"/>
</dbReference>
<feature type="domain" description="Exonuclease" evidence="4">
    <location>
        <begin position="7"/>
        <end position="175"/>
    </location>
</feature>
<dbReference type="CDD" id="cd06133">
    <property type="entry name" value="ERI-1_3'hExo_like"/>
    <property type="match status" value="1"/>
</dbReference>
<dbReference type="SUPFAM" id="SSF53098">
    <property type="entry name" value="Ribonuclease H-like"/>
    <property type="match status" value="1"/>
</dbReference>
<dbReference type="PANTHER" id="PTHR30231">
    <property type="entry name" value="DNA POLYMERASE III SUBUNIT EPSILON"/>
    <property type="match status" value="1"/>
</dbReference>
<protein>
    <submittedName>
        <fullName evidence="5">Exonuclease domain-containing protein</fullName>
    </submittedName>
</protein>
<dbReference type="Pfam" id="PF00929">
    <property type="entry name" value="RNase_T"/>
    <property type="match status" value="1"/>
</dbReference>
<comment type="caution">
    <text evidence="5">The sequence shown here is derived from an EMBL/GenBank/DDBJ whole genome shotgun (WGS) entry which is preliminary data.</text>
</comment>
<dbReference type="OrthoDB" id="159416at2"/>
<dbReference type="EMBL" id="RXNR01000027">
    <property type="protein sequence ID" value="RTQ92810.1"/>
    <property type="molecule type" value="Genomic_DNA"/>
</dbReference>
<sequence>MRVRKYTYIFLDIEAALIHGKQHIIEIGAIKLLPNGTRESFSKLIQPNKFKKLNSHIQKLTGIKTEELITAASFKEVMKKFMDWCSEDTIFVAFGEFDRKVLEEELIRNGLDVSFIYPMIDFQQKYMIANQLKEQPSLSSLLDAYQIEVETQHRALADAFSLCKIFNATDGVELIENQKTNKFGIILSEFRQMDNVFDLSISFISGNVSSKEIEITSVKNINKHLHYDIIEEQRKTEEGEIEIIQRTQIYPHNDVQLF</sequence>
<organism evidence="5 6">
    <name type="scientific">Lysinibacillus telephonicus</name>
    <dbReference type="NCBI Taxonomy" id="1714840"/>
    <lineage>
        <taxon>Bacteria</taxon>
        <taxon>Bacillati</taxon>
        <taxon>Bacillota</taxon>
        <taxon>Bacilli</taxon>
        <taxon>Bacillales</taxon>
        <taxon>Bacillaceae</taxon>
        <taxon>Lysinibacillus</taxon>
    </lineage>
</organism>
<keyword evidence="2" id="KW-0378">Hydrolase</keyword>
<evidence type="ECO:0000256" key="1">
    <source>
        <dbReference type="ARBA" id="ARBA00022722"/>
    </source>
</evidence>
<name>A0A3S0JWF2_9BACI</name>
<dbReference type="InterPro" id="IPR036397">
    <property type="entry name" value="RNaseH_sf"/>
</dbReference>
<dbReference type="Proteomes" id="UP000276349">
    <property type="component" value="Unassembled WGS sequence"/>
</dbReference>
<accession>A0A3S0JWF2</accession>
<keyword evidence="3 5" id="KW-0269">Exonuclease</keyword>
<keyword evidence="6" id="KW-1185">Reference proteome</keyword>
<dbReference type="SMART" id="SM00479">
    <property type="entry name" value="EXOIII"/>
    <property type="match status" value="1"/>
</dbReference>
<dbReference type="GO" id="GO:0003676">
    <property type="term" value="F:nucleic acid binding"/>
    <property type="evidence" value="ECO:0007669"/>
    <property type="project" value="InterPro"/>
</dbReference>
<keyword evidence="1" id="KW-0540">Nuclease</keyword>
<dbReference type="AlphaFoldDB" id="A0A3S0JWF2"/>
<evidence type="ECO:0000313" key="6">
    <source>
        <dbReference type="Proteomes" id="UP000276349"/>
    </source>
</evidence>
<evidence type="ECO:0000256" key="3">
    <source>
        <dbReference type="ARBA" id="ARBA00022839"/>
    </source>
</evidence>
<dbReference type="InterPro" id="IPR013520">
    <property type="entry name" value="Ribonucl_H"/>
</dbReference>